<gene>
    <name evidence="2" type="ORF">PCOR1329_LOCUS56257</name>
</gene>
<feature type="region of interest" description="Disordered" evidence="1">
    <location>
        <begin position="45"/>
        <end position="64"/>
    </location>
</feature>
<dbReference type="Proteomes" id="UP001189429">
    <property type="component" value="Unassembled WGS sequence"/>
</dbReference>
<protein>
    <recommendedName>
        <fullName evidence="4">RRM domain-containing protein</fullName>
    </recommendedName>
</protein>
<comment type="caution">
    <text evidence="2">The sequence shown here is derived from an EMBL/GenBank/DDBJ whole genome shotgun (WGS) entry which is preliminary data.</text>
</comment>
<organism evidence="2 3">
    <name type="scientific">Prorocentrum cordatum</name>
    <dbReference type="NCBI Taxonomy" id="2364126"/>
    <lineage>
        <taxon>Eukaryota</taxon>
        <taxon>Sar</taxon>
        <taxon>Alveolata</taxon>
        <taxon>Dinophyceae</taxon>
        <taxon>Prorocentrales</taxon>
        <taxon>Prorocentraceae</taxon>
        <taxon>Prorocentrum</taxon>
    </lineage>
</organism>
<evidence type="ECO:0008006" key="4">
    <source>
        <dbReference type="Google" id="ProtNLM"/>
    </source>
</evidence>
<sequence>MGCPMSRGLPEEVAADLLGRLDDAAVLRLASRLLELGLARLERSGAAAPGSAEGGGTPGGPAAEAAPCAPPCAAPCVALPRSAAPPLRGVAALLPAGTWCTQCSPFLADGSVECLSRESPLAARKRAGEAVEMCPTTFIMTHLPASLSHQEVARAWLDGKGFSGEYDFFFFWSFPGKELGQGLGYFIVNFKNVAAGQRFKDDLDGQQIDASGTRLNVVAARKQVIDDLRLHFGDLRQFWWETPPA</sequence>
<reference evidence="2" key="1">
    <citation type="submission" date="2023-10" db="EMBL/GenBank/DDBJ databases">
        <authorList>
            <person name="Chen Y."/>
            <person name="Shah S."/>
            <person name="Dougan E. K."/>
            <person name="Thang M."/>
            <person name="Chan C."/>
        </authorList>
    </citation>
    <scope>NUCLEOTIDE SEQUENCE [LARGE SCALE GENOMIC DNA]</scope>
</reference>
<evidence type="ECO:0000313" key="3">
    <source>
        <dbReference type="Proteomes" id="UP001189429"/>
    </source>
</evidence>
<name>A0ABN9VEP3_9DINO</name>
<evidence type="ECO:0000256" key="1">
    <source>
        <dbReference type="SAM" id="MobiDB-lite"/>
    </source>
</evidence>
<accession>A0ABN9VEP3</accession>
<keyword evidence="3" id="KW-1185">Reference proteome</keyword>
<evidence type="ECO:0000313" key="2">
    <source>
        <dbReference type="EMBL" id="CAK0870051.1"/>
    </source>
</evidence>
<proteinExistence type="predicted"/>
<dbReference type="EMBL" id="CAUYUJ010016918">
    <property type="protein sequence ID" value="CAK0870051.1"/>
    <property type="molecule type" value="Genomic_DNA"/>
</dbReference>